<dbReference type="GO" id="GO:0004315">
    <property type="term" value="F:3-oxoacyl-[acyl-carrier-protein] synthase activity"/>
    <property type="evidence" value="ECO:0007669"/>
    <property type="project" value="UniProtKB-UniRule"/>
</dbReference>
<dbReference type="InterPro" id="IPR014031">
    <property type="entry name" value="Ketoacyl_synth_C"/>
</dbReference>
<feature type="active site" description="For beta-ketoacyl synthase activity" evidence="12">
    <location>
        <position position="161"/>
    </location>
</feature>
<dbReference type="EMBL" id="FMJC01000002">
    <property type="protein sequence ID" value="SCM73148.1"/>
    <property type="molecule type" value="Genomic_DNA"/>
</dbReference>
<dbReference type="InterPro" id="IPR016039">
    <property type="entry name" value="Thiolase-like"/>
</dbReference>
<dbReference type="InterPro" id="IPR000794">
    <property type="entry name" value="Beta-ketoacyl_synthase"/>
</dbReference>
<feature type="domain" description="Ketosynthase family 3 (KS3)" evidence="14">
    <location>
        <begin position="1"/>
        <end position="406"/>
    </location>
</feature>
<proteinExistence type="inferred from homology"/>
<organism evidence="15">
    <name type="scientific">uncultured Desulfovibrio sp</name>
    <dbReference type="NCBI Taxonomy" id="167968"/>
    <lineage>
        <taxon>Bacteria</taxon>
        <taxon>Pseudomonadati</taxon>
        <taxon>Thermodesulfobacteriota</taxon>
        <taxon>Desulfovibrionia</taxon>
        <taxon>Desulfovibrionales</taxon>
        <taxon>Desulfovibrionaceae</taxon>
        <taxon>Desulfovibrio</taxon>
        <taxon>environmental samples</taxon>
    </lineage>
</organism>
<dbReference type="NCBIfam" id="NF005589">
    <property type="entry name" value="PRK07314.1"/>
    <property type="match status" value="1"/>
</dbReference>
<dbReference type="PANTHER" id="PTHR11712:SF336">
    <property type="entry name" value="3-OXOACYL-[ACYL-CARRIER-PROTEIN] SYNTHASE, MITOCHONDRIAL"/>
    <property type="match status" value="1"/>
</dbReference>
<dbReference type="UniPathway" id="UPA00094"/>
<comment type="catalytic activity">
    <reaction evidence="11">
        <text>a fatty acyl-[ACP] + malonyl-[ACP] + H(+) = a 3-oxoacyl-[ACP] + holo-[ACP] + CO2</text>
        <dbReference type="Rhea" id="RHEA:22836"/>
        <dbReference type="Rhea" id="RHEA-COMP:9623"/>
        <dbReference type="Rhea" id="RHEA-COMP:9685"/>
        <dbReference type="Rhea" id="RHEA-COMP:9916"/>
        <dbReference type="Rhea" id="RHEA-COMP:14125"/>
        <dbReference type="ChEBI" id="CHEBI:15378"/>
        <dbReference type="ChEBI" id="CHEBI:16526"/>
        <dbReference type="ChEBI" id="CHEBI:64479"/>
        <dbReference type="ChEBI" id="CHEBI:78449"/>
        <dbReference type="ChEBI" id="CHEBI:78776"/>
        <dbReference type="ChEBI" id="CHEBI:138651"/>
    </reaction>
</comment>
<evidence type="ECO:0000256" key="3">
    <source>
        <dbReference type="ARBA" id="ARBA00012356"/>
    </source>
</evidence>
<dbReference type="FunFam" id="3.40.47.10:FF:000018">
    <property type="entry name" value="3-oxoacyl-[acyl-carrier-protein] synthase 2"/>
    <property type="match status" value="1"/>
</dbReference>
<dbReference type="PROSITE" id="PS52004">
    <property type="entry name" value="KS3_2"/>
    <property type="match status" value="1"/>
</dbReference>
<evidence type="ECO:0000256" key="11">
    <source>
        <dbReference type="PIRNR" id="PIRNR000447"/>
    </source>
</evidence>
<keyword evidence="8" id="KW-0443">Lipid metabolism</keyword>
<evidence type="ECO:0000256" key="12">
    <source>
        <dbReference type="PIRSR" id="PIRSR000447-1"/>
    </source>
</evidence>
<evidence type="ECO:0000256" key="8">
    <source>
        <dbReference type="ARBA" id="ARBA00023098"/>
    </source>
</evidence>
<reference evidence="15" key="1">
    <citation type="submission" date="2016-08" db="EMBL/GenBank/DDBJ databases">
        <authorList>
            <person name="Seilhamer J.J."/>
        </authorList>
    </citation>
    <scope>NUCLEOTIDE SEQUENCE</scope>
    <source>
        <strain evidence="15">86-1</strain>
    </source>
</reference>
<comment type="pathway">
    <text evidence="1 11">Lipid metabolism; fatty acid biosynthesis.</text>
</comment>
<keyword evidence="6 11" id="KW-0808">Transferase</keyword>
<dbReference type="EC" id="2.3.1.179" evidence="3 11"/>
<dbReference type="Pfam" id="PF02801">
    <property type="entry name" value="Ketoacyl-synt_C"/>
    <property type="match status" value="1"/>
</dbReference>
<keyword evidence="5 11" id="KW-0444">Lipid biosynthesis</keyword>
<dbReference type="CDD" id="cd00834">
    <property type="entry name" value="KAS_I_II"/>
    <property type="match status" value="1"/>
</dbReference>
<evidence type="ECO:0000256" key="13">
    <source>
        <dbReference type="RuleBase" id="RU003694"/>
    </source>
</evidence>
<protein>
    <recommendedName>
        <fullName evidence="4 11">3-oxoacyl-[acyl-carrier-protein] synthase 2</fullName>
        <ecNumber evidence="3 11">2.3.1.179</ecNumber>
    </recommendedName>
</protein>
<dbReference type="PANTHER" id="PTHR11712">
    <property type="entry name" value="POLYKETIDE SYNTHASE-RELATED"/>
    <property type="match status" value="1"/>
</dbReference>
<sequence>MRKVVVTGYGIISPSGNDAETLWKNISTGTSGIKKIDDPAFEESASRVGGVIGDFPAEAYLEAKEAKKYDRYIQYAYAAAKQALDMANPGDDWDAERAGVYVGSGVGGIETIMRNHEAFLAKGARRVSPFLVPMMISNMASGVIAIKTGFKGANYAPVSACATANTAIGEAFLSIRHGYADMMLAGGADAGIHPFLFAGFSSMKALTTNNDHPTQASRPFDRDRDGFVMSEGAAVLLLEDLEHATRRGAIILGEVAGYGATCDAGHITSPDFHGAARSMKIAIKQAGVTPGDIGYINAHATGTREGDKSEAKAIGDVFQQCLDSARVSATKSMTGHLFGAAGGIEAIITLQALRHGLLPPTINLDNPDDECGLNHIRNVAVKADITYALSNAFGFGGHNASVVFKKYEG</sequence>
<dbReference type="SMART" id="SM00825">
    <property type="entry name" value="PKS_KS"/>
    <property type="match status" value="1"/>
</dbReference>
<name>A0A212L6K2_9BACT</name>
<dbReference type="AlphaFoldDB" id="A0A212L6K2"/>
<accession>A0A212L6K2</accession>
<gene>
    <name evidence="15" type="primary">fabF</name>
    <name evidence="15" type="ORF">KL86DES1_21074</name>
</gene>
<evidence type="ECO:0000256" key="4">
    <source>
        <dbReference type="ARBA" id="ARBA00014657"/>
    </source>
</evidence>
<evidence type="ECO:0000256" key="9">
    <source>
        <dbReference type="ARBA" id="ARBA00023160"/>
    </source>
</evidence>
<dbReference type="InterPro" id="IPR020841">
    <property type="entry name" value="PKS_Beta-ketoAc_synthase_dom"/>
</dbReference>
<comment type="catalytic activity">
    <reaction evidence="11">
        <text>(9Z)-hexadecenoyl-[ACP] + malonyl-[ACP] + H(+) = 3-oxo-(11Z)-octadecenoyl-[ACP] + holo-[ACP] + CO2</text>
        <dbReference type="Rhea" id="RHEA:55040"/>
        <dbReference type="Rhea" id="RHEA-COMP:9623"/>
        <dbReference type="Rhea" id="RHEA-COMP:9685"/>
        <dbReference type="Rhea" id="RHEA-COMP:10800"/>
        <dbReference type="Rhea" id="RHEA-COMP:14074"/>
        <dbReference type="ChEBI" id="CHEBI:15378"/>
        <dbReference type="ChEBI" id="CHEBI:16526"/>
        <dbReference type="ChEBI" id="CHEBI:64479"/>
        <dbReference type="ChEBI" id="CHEBI:78449"/>
        <dbReference type="ChEBI" id="CHEBI:83989"/>
        <dbReference type="ChEBI" id="CHEBI:138538"/>
        <dbReference type="EC" id="2.3.1.179"/>
    </reaction>
</comment>
<dbReference type="SUPFAM" id="SSF53901">
    <property type="entry name" value="Thiolase-like"/>
    <property type="match status" value="2"/>
</dbReference>
<dbReference type="RefSeq" id="WP_179980531.1">
    <property type="nucleotide sequence ID" value="NZ_LT608333.1"/>
</dbReference>
<dbReference type="GO" id="GO:0005829">
    <property type="term" value="C:cytosol"/>
    <property type="evidence" value="ECO:0007669"/>
    <property type="project" value="TreeGrafter"/>
</dbReference>
<dbReference type="InterPro" id="IPR017568">
    <property type="entry name" value="3-oxoacyl-ACP_synth-2"/>
</dbReference>
<evidence type="ECO:0000256" key="5">
    <source>
        <dbReference type="ARBA" id="ARBA00022516"/>
    </source>
</evidence>
<dbReference type="InterPro" id="IPR014030">
    <property type="entry name" value="Ketoacyl_synth_N"/>
</dbReference>
<comment type="function">
    <text evidence="11">Involved in the type II fatty acid elongation cycle. Catalyzes the elongation of a wide range of acyl-ACP by the addition of two carbons from malonyl-ACP to an acyl acceptor. Can efficiently catalyze the conversion of palmitoleoyl-ACP (cis-hexadec-9-enoyl-ACP) to cis-vaccenoyl-ACP (cis-octadec-11-enoyl-ACP), an essential step in the thermal regulation of fatty acid composition.</text>
</comment>
<keyword evidence="7" id="KW-0276">Fatty acid metabolism</keyword>
<evidence type="ECO:0000256" key="2">
    <source>
        <dbReference type="ARBA" id="ARBA00008467"/>
    </source>
</evidence>
<evidence type="ECO:0000259" key="14">
    <source>
        <dbReference type="PROSITE" id="PS52004"/>
    </source>
</evidence>
<dbReference type="NCBIfam" id="TIGR03150">
    <property type="entry name" value="fabF"/>
    <property type="match status" value="1"/>
</dbReference>
<evidence type="ECO:0000256" key="10">
    <source>
        <dbReference type="ARBA" id="ARBA00023315"/>
    </source>
</evidence>
<dbReference type="GO" id="GO:0006633">
    <property type="term" value="P:fatty acid biosynthetic process"/>
    <property type="evidence" value="ECO:0007669"/>
    <property type="project" value="UniProtKB-UniRule"/>
</dbReference>
<evidence type="ECO:0000256" key="7">
    <source>
        <dbReference type="ARBA" id="ARBA00022832"/>
    </source>
</evidence>
<keyword evidence="10 11" id="KW-0012">Acyltransferase</keyword>
<comment type="similarity">
    <text evidence="2 11 13">Belongs to the thiolase-like superfamily. Beta-ketoacyl-ACP synthases family.</text>
</comment>
<dbReference type="Pfam" id="PF00109">
    <property type="entry name" value="ketoacyl-synt"/>
    <property type="match status" value="1"/>
</dbReference>
<dbReference type="PIRSF" id="PIRSF000447">
    <property type="entry name" value="KAS_II"/>
    <property type="match status" value="1"/>
</dbReference>
<dbReference type="Gene3D" id="3.40.47.10">
    <property type="match status" value="1"/>
</dbReference>
<evidence type="ECO:0000256" key="1">
    <source>
        <dbReference type="ARBA" id="ARBA00005194"/>
    </source>
</evidence>
<keyword evidence="9 11" id="KW-0275">Fatty acid biosynthesis</keyword>
<evidence type="ECO:0000256" key="6">
    <source>
        <dbReference type="ARBA" id="ARBA00022679"/>
    </source>
</evidence>
<evidence type="ECO:0000313" key="15">
    <source>
        <dbReference type="EMBL" id="SCM73148.1"/>
    </source>
</evidence>